<feature type="repeat" description="FG-GAP" evidence="15">
    <location>
        <begin position="740"/>
        <end position="798"/>
    </location>
</feature>
<keyword evidence="11" id="KW-0472">Membrane</keyword>
<evidence type="ECO:0000313" key="20">
    <source>
        <dbReference type="Proteomes" id="UP001274896"/>
    </source>
</evidence>
<dbReference type="InterPro" id="IPR036465">
    <property type="entry name" value="vWFA_dom_sf"/>
</dbReference>
<evidence type="ECO:0000259" key="18">
    <source>
        <dbReference type="PROSITE" id="PS50234"/>
    </source>
</evidence>
<keyword evidence="14" id="KW-0325">Glycoprotein</keyword>
<gene>
    <name evidence="19" type="ORF">QTP70_026815</name>
</gene>
<evidence type="ECO:0000256" key="8">
    <source>
        <dbReference type="ARBA" id="ARBA00022889"/>
    </source>
</evidence>
<dbReference type="SMART" id="SM00191">
    <property type="entry name" value="Int_alpha"/>
    <property type="match status" value="4"/>
</dbReference>
<keyword evidence="5" id="KW-0732">Signal</keyword>
<dbReference type="EMBL" id="JAUCMX010000026">
    <property type="protein sequence ID" value="KAK3510084.1"/>
    <property type="molecule type" value="Genomic_DNA"/>
</dbReference>
<evidence type="ECO:0000256" key="7">
    <source>
        <dbReference type="ARBA" id="ARBA00022837"/>
    </source>
</evidence>
<dbReference type="GO" id="GO:0007160">
    <property type="term" value="P:cell-matrix adhesion"/>
    <property type="evidence" value="ECO:0007669"/>
    <property type="project" value="TreeGrafter"/>
</dbReference>
<dbReference type="Pfam" id="PF20805">
    <property type="entry name" value="Integrin_A_Ig_2"/>
    <property type="match status" value="1"/>
</dbReference>
<feature type="repeat" description="FG-GAP" evidence="15">
    <location>
        <begin position="677"/>
        <end position="738"/>
    </location>
</feature>
<dbReference type="GO" id="GO:0008305">
    <property type="term" value="C:integrin complex"/>
    <property type="evidence" value="ECO:0007669"/>
    <property type="project" value="InterPro"/>
</dbReference>
<dbReference type="InterPro" id="IPR013519">
    <property type="entry name" value="Int_alpha_beta-p"/>
</dbReference>
<keyword evidence="6" id="KW-0677">Repeat</keyword>
<dbReference type="PRINTS" id="PR01185">
    <property type="entry name" value="INTEGRINA"/>
</dbReference>
<evidence type="ECO:0000256" key="12">
    <source>
        <dbReference type="ARBA" id="ARBA00023157"/>
    </source>
</evidence>
<dbReference type="GO" id="GO:0046872">
    <property type="term" value="F:metal ion binding"/>
    <property type="evidence" value="ECO:0007669"/>
    <property type="project" value="UniProtKB-KW"/>
</dbReference>
<dbReference type="Pfam" id="PF08441">
    <property type="entry name" value="Integrin_A_Ig_1"/>
    <property type="match status" value="1"/>
</dbReference>
<dbReference type="PANTHER" id="PTHR23220:SF21">
    <property type="entry name" value="INTEGRIN ALPHA-11"/>
    <property type="match status" value="1"/>
</dbReference>
<dbReference type="InterPro" id="IPR002035">
    <property type="entry name" value="VWF_A"/>
</dbReference>
<proteinExistence type="inferred from homology"/>
<organism evidence="19 20">
    <name type="scientific">Hemibagrus guttatus</name>
    <dbReference type="NCBI Taxonomy" id="175788"/>
    <lineage>
        <taxon>Eukaryota</taxon>
        <taxon>Metazoa</taxon>
        <taxon>Chordata</taxon>
        <taxon>Craniata</taxon>
        <taxon>Vertebrata</taxon>
        <taxon>Euteleostomi</taxon>
        <taxon>Actinopterygii</taxon>
        <taxon>Neopterygii</taxon>
        <taxon>Teleostei</taxon>
        <taxon>Ostariophysi</taxon>
        <taxon>Siluriformes</taxon>
        <taxon>Bagridae</taxon>
        <taxon>Hemibagrus</taxon>
    </lineage>
</organism>
<dbReference type="FunFam" id="3.40.50.410:FF:000012">
    <property type="entry name" value="Integrin, alpha 10"/>
    <property type="match status" value="1"/>
</dbReference>
<evidence type="ECO:0000256" key="6">
    <source>
        <dbReference type="ARBA" id="ARBA00022737"/>
    </source>
</evidence>
<dbReference type="InterPro" id="IPR032695">
    <property type="entry name" value="Integrin_dom_sf"/>
</dbReference>
<dbReference type="Gene3D" id="2.60.40.1460">
    <property type="entry name" value="Integrin domains. Chain A, domain 2"/>
    <property type="match status" value="1"/>
</dbReference>
<accession>A0AAE0PXP8</accession>
<dbReference type="Pfam" id="PF00092">
    <property type="entry name" value="VWA"/>
    <property type="match status" value="1"/>
</dbReference>
<dbReference type="CDD" id="cd01469">
    <property type="entry name" value="vWA_integrins_alpha_subunit"/>
    <property type="match status" value="1"/>
</dbReference>
<keyword evidence="13 16" id="KW-0675">Receptor</keyword>
<evidence type="ECO:0000256" key="1">
    <source>
        <dbReference type="ARBA" id="ARBA00004479"/>
    </source>
</evidence>
<dbReference type="GO" id="GO:0098609">
    <property type="term" value="P:cell-cell adhesion"/>
    <property type="evidence" value="ECO:0007669"/>
    <property type="project" value="TreeGrafter"/>
</dbReference>
<dbReference type="Pfam" id="PF20806">
    <property type="entry name" value="Integrin_A_Ig_3"/>
    <property type="match status" value="1"/>
</dbReference>
<keyword evidence="20" id="KW-1185">Reference proteome</keyword>
<evidence type="ECO:0000256" key="16">
    <source>
        <dbReference type="RuleBase" id="RU003762"/>
    </source>
</evidence>
<dbReference type="InterPro" id="IPR048286">
    <property type="entry name" value="Integrin_alpha_Ig-like_3"/>
</dbReference>
<dbReference type="GO" id="GO:0009897">
    <property type="term" value="C:external side of plasma membrane"/>
    <property type="evidence" value="ECO:0007669"/>
    <property type="project" value="TreeGrafter"/>
</dbReference>
<dbReference type="SUPFAM" id="SSF53300">
    <property type="entry name" value="vWA-like"/>
    <property type="match status" value="1"/>
</dbReference>
<feature type="region of interest" description="Disordered" evidence="17">
    <location>
        <begin position="1338"/>
        <end position="1359"/>
    </location>
</feature>
<dbReference type="InterPro" id="IPR013517">
    <property type="entry name" value="FG-GAP"/>
</dbReference>
<protein>
    <recommendedName>
        <fullName evidence="18">VWFA domain-containing protein</fullName>
    </recommendedName>
</protein>
<dbReference type="InterPro" id="IPR013649">
    <property type="entry name" value="Integrin_alpha_Ig-like_1"/>
</dbReference>
<evidence type="ECO:0000256" key="10">
    <source>
        <dbReference type="ARBA" id="ARBA00023037"/>
    </source>
</evidence>
<reference evidence="19" key="1">
    <citation type="submission" date="2023-06" db="EMBL/GenBank/DDBJ databases">
        <title>Male Hemibagrus guttatus genome.</title>
        <authorList>
            <person name="Bian C."/>
        </authorList>
    </citation>
    <scope>NUCLEOTIDE SEQUENCE</scope>
    <source>
        <strain evidence="19">Male_cb2023</strain>
        <tissue evidence="19">Muscle</tissue>
    </source>
</reference>
<evidence type="ECO:0000256" key="13">
    <source>
        <dbReference type="ARBA" id="ARBA00023170"/>
    </source>
</evidence>
<keyword evidence="8 16" id="KW-0130">Cell adhesion</keyword>
<evidence type="ECO:0000256" key="5">
    <source>
        <dbReference type="ARBA" id="ARBA00022729"/>
    </source>
</evidence>
<dbReference type="InterPro" id="IPR048285">
    <property type="entry name" value="Integrin_alpha_Ig-like_2"/>
</dbReference>
<evidence type="ECO:0000256" key="15">
    <source>
        <dbReference type="PROSITE-ProRule" id="PRU00803"/>
    </source>
</evidence>
<dbReference type="PANTHER" id="PTHR23220">
    <property type="entry name" value="INTEGRIN ALPHA"/>
    <property type="match status" value="1"/>
</dbReference>
<dbReference type="PROSITE" id="PS51470">
    <property type="entry name" value="FG_GAP"/>
    <property type="match status" value="4"/>
</dbReference>
<dbReference type="SUPFAM" id="SSF69318">
    <property type="entry name" value="Integrin alpha N-terminal domain"/>
    <property type="match status" value="1"/>
</dbReference>
<dbReference type="SUPFAM" id="SSF69179">
    <property type="entry name" value="Integrin domains"/>
    <property type="match status" value="3"/>
</dbReference>
<dbReference type="Pfam" id="PF01839">
    <property type="entry name" value="FG-GAP"/>
    <property type="match status" value="2"/>
</dbReference>
<dbReference type="Gene3D" id="2.130.10.130">
    <property type="entry name" value="Integrin alpha, N-terminal"/>
    <property type="match status" value="1"/>
</dbReference>
<keyword evidence="4" id="KW-0479">Metal-binding</keyword>
<evidence type="ECO:0000256" key="4">
    <source>
        <dbReference type="ARBA" id="ARBA00022723"/>
    </source>
</evidence>
<dbReference type="Gene3D" id="3.40.50.410">
    <property type="entry name" value="von Willebrand factor, type A domain"/>
    <property type="match status" value="1"/>
</dbReference>
<dbReference type="GO" id="GO:0033627">
    <property type="term" value="P:cell adhesion mediated by integrin"/>
    <property type="evidence" value="ECO:0007669"/>
    <property type="project" value="TreeGrafter"/>
</dbReference>
<comment type="similarity">
    <text evidence="2 16">Belongs to the integrin alpha chain family.</text>
</comment>
<dbReference type="SMART" id="SM00327">
    <property type="entry name" value="VWA"/>
    <property type="match status" value="1"/>
</dbReference>
<evidence type="ECO:0000256" key="17">
    <source>
        <dbReference type="SAM" id="MobiDB-lite"/>
    </source>
</evidence>
<name>A0AAE0PXP8_9TELE</name>
<dbReference type="Gene3D" id="2.60.40.1510">
    <property type="entry name" value="ntegrin, alpha v. Chain A, domain 3"/>
    <property type="match status" value="1"/>
</dbReference>
<evidence type="ECO:0000256" key="11">
    <source>
        <dbReference type="ARBA" id="ARBA00023136"/>
    </source>
</evidence>
<feature type="domain" description="VWFA" evidence="18">
    <location>
        <begin position="375"/>
        <end position="556"/>
    </location>
</feature>
<keyword evidence="12" id="KW-1015">Disulfide bond</keyword>
<comment type="caution">
    <text evidence="19">The sequence shown here is derived from an EMBL/GenBank/DDBJ whole genome shotgun (WGS) entry which is preliminary data.</text>
</comment>
<keyword evidence="3" id="KW-0812">Transmembrane</keyword>
<evidence type="ECO:0000256" key="14">
    <source>
        <dbReference type="ARBA" id="ARBA00023180"/>
    </source>
</evidence>
<dbReference type="Gene3D" id="2.60.40.1530">
    <property type="entry name" value="ntegrin, alpha v. Chain A, domain 4"/>
    <property type="match status" value="1"/>
</dbReference>
<keyword evidence="9" id="KW-1133">Transmembrane helix</keyword>
<evidence type="ECO:0000313" key="19">
    <source>
        <dbReference type="EMBL" id="KAK3510084.1"/>
    </source>
</evidence>
<feature type="repeat" description="FG-GAP" evidence="15">
    <location>
        <begin position="802"/>
        <end position="862"/>
    </location>
</feature>
<feature type="repeat" description="FG-GAP" evidence="15">
    <location>
        <begin position="566"/>
        <end position="617"/>
    </location>
</feature>
<comment type="subcellular location">
    <subcellularLocation>
        <location evidence="1 16">Membrane</location>
        <topology evidence="1 16">Single-pass type I membrane protein</topology>
    </subcellularLocation>
</comment>
<evidence type="ECO:0000256" key="9">
    <source>
        <dbReference type="ARBA" id="ARBA00022989"/>
    </source>
</evidence>
<evidence type="ECO:0000256" key="3">
    <source>
        <dbReference type="ARBA" id="ARBA00022692"/>
    </source>
</evidence>
<keyword evidence="10 16" id="KW-0401">Integrin</keyword>
<keyword evidence="7" id="KW-0106">Calcium</keyword>
<dbReference type="GO" id="GO:0007229">
    <property type="term" value="P:integrin-mediated signaling pathway"/>
    <property type="evidence" value="ECO:0007669"/>
    <property type="project" value="UniProtKB-KW"/>
</dbReference>
<dbReference type="InterPro" id="IPR028994">
    <property type="entry name" value="Integrin_alpha_N"/>
</dbReference>
<dbReference type="Proteomes" id="UP001274896">
    <property type="component" value="Unassembled WGS sequence"/>
</dbReference>
<evidence type="ECO:0000256" key="2">
    <source>
        <dbReference type="ARBA" id="ARBA00008054"/>
    </source>
</evidence>
<dbReference type="PRINTS" id="PR00453">
    <property type="entry name" value="VWFADOMAIN"/>
</dbReference>
<dbReference type="InterPro" id="IPR000413">
    <property type="entry name" value="Integrin_alpha"/>
</dbReference>
<dbReference type="PROSITE" id="PS50234">
    <property type="entry name" value="VWFA"/>
    <property type="match status" value="1"/>
</dbReference>
<dbReference type="GO" id="GO:0005178">
    <property type="term" value="F:integrin binding"/>
    <property type="evidence" value="ECO:0007669"/>
    <property type="project" value="TreeGrafter"/>
</dbReference>
<sequence length="1359" mass="151072">MGDSTRLHDCFNIDTKSHRVIKGPKQVQFGYTVQQHIAGGQKCFREGCRPTRCQRRRVPAAPCSHPPAPWGVPDPSETDIVAPEPSFVGGRRSELLLGGGRRSALLLGCGRRSALLLGCGRRSAPPLGCGRRVGPFGLAVGSFAPPTCLAPASHSPHVPRLDPRSPHLPRLGPCFPPLALLLLLAPSPKCLALLLAPPTGLSTFLAPPQDPSLDRTFGGGLGHVCNYLPKFSHTTPLLRSLHWLPVAARIRFKTLMLAYKAKNGPAPSYLKALVTSRTAPRLLRSTSTARLVPPSLREKGKISLTNVSERKDKMRLGMTLTSNPKDNSFVACGPLWSYECGSSYYSTGICSRVNASFKFSRTIAPAFQRCETYMDIVIVLDGSNSIYPWYEVQDFLINILQKFYIGPGQIQVGVVQYGEKVVTEFQLNDFRSVEEVVKAARQIQQRGGEETNTALGISVARSQAFKQGGRRGAKKVMIVITDGESHDSPNLKQVIEDCEKDGIVRYAIAVLGYYNRRGIDAKAFLKEIKDIATDPDDKHFFNVTDEAALKDIVDALGERIFSLEGTSKNGTAFGLQMSQAGFSTHVVEDGILVGAVGAYDWNGAVLKETRHGKVVPPKSSYAQEFPEELKNHGAYLGYTVTSVVSARTGQLYVAGAPRFNHTGKVIIFTLKNTGELTILHSLKGHQIGSYYGSEIAAVDFDGDGVTDNLLVSAPMFFSGGWEKGKVYIYRITEQPRFILEGVLELTDLGENARFGSALAPVSDLNGDSFNDLVVGAPLEDEHRGAIYIYNSQRNRILRKYKQRISAAELASGLQYFGRSIHGKMDMNGDGLVDLAVGSIGAAVLLWTRSVIRIHATVRFEPSKVNIFNKDCRRGGKEVTCMSAIVCLNVTARTVIKPTQEVGLWYNTFIEEKRFNPRAVMDDPDRQQSQNLTMLPREEKCEHIYFHVMETTDYARPIIFTVETGLQEPDNGPTLDDTWPTTVRTQLPFWNGCDEDDHCVPDLVLQSQTDLISRKQFCGQVFRVSSALCLSQSEPEGTERVIEASRKKMVMDVRLENRGEKAYGAHLNISYSRNLQFSSLIIKDNSDIQIDCRSGDKSRNEKYCNVGAPFMRAKTQVTFRLEFEFISSVLLDHVRVILAAGSDGEEVALQDNINDIFYTLRYEADLLFTRDSSPPHWELKANLALEKAENLRPPFNFTFQIQNLGYFPVRNLQLNIMIPEVTKNGNRFLQIQHFHIDQVDGTHCIPPQHIAHSRASPEDLSHMSRLNYTNSLAVPIQCNVNLSSYKEVSIRIRGSLRVDSLHELKFKTLELVTTASVELSQASPMFLQEERPIRHLGFFQRQKPREEADNEANGKVAEER</sequence>